<accession>A0A6H0XM07</accession>
<feature type="region of interest" description="Disordered" evidence="1">
    <location>
        <begin position="1"/>
        <end position="55"/>
    </location>
</feature>
<dbReference type="Proteomes" id="UP000503462">
    <property type="component" value="Chromosome 1"/>
</dbReference>
<organism evidence="2 3">
    <name type="scientific">Peltaster fructicola</name>
    <dbReference type="NCBI Taxonomy" id="286661"/>
    <lineage>
        <taxon>Eukaryota</taxon>
        <taxon>Fungi</taxon>
        <taxon>Dikarya</taxon>
        <taxon>Ascomycota</taxon>
        <taxon>Pezizomycotina</taxon>
        <taxon>Dothideomycetes</taxon>
        <taxon>Dothideomycetes incertae sedis</taxon>
        <taxon>Peltaster</taxon>
    </lineage>
</organism>
<dbReference type="OrthoDB" id="5153521at2759"/>
<feature type="region of interest" description="Disordered" evidence="1">
    <location>
        <begin position="85"/>
        <end position="109"/>
    </location>
</feature>
<keyword evidence="3" id="KW-1185">Reference proteome</keyword>
<evidence type="ECO:0000313" key="2">
    <source>
        <dbReference type="EMBL" id="QIW95786.1"/>
    </source>
</evidence>
<protein>
    <submittedName>
        <fullName evidence="2">Uncharacterized protein</fullName>
    </submittedName>
</protein>
<feature type="compositionally biased region" description="Basic and acidic residues" evidence="1">
    <location>
        <begin position="39"/>
        <end position="51"/>
    </location>
</feature>
<reference evidence="2 3" key="1">
    <citation type="journal article" date="2016" name="Sci. Rep.">
        <title>Peltaster fructicola genome reveals evolution from an invasive phytopathogen to an ectophytic parasite.</title>
        <authorList>
            <person name="Xu C."/>
            <person name="Chen H."/>
            <person name="Gleason M.L."/>
            <person name="Xu J.R."/>
            <person name="Liu H."/>
            <person name="Zhang R."/>
            <person name="Sun G."/>
        </authorList>
    </citation>
    <scope>NUCLEOTIDE SEQUENCE [LARGE SCALE GENOMIC DNA]</scope>
    <source>
        <strain evidence="2 3">LNHT1506</strain>
    </source>
</reference>
<evidence type="ECO:0000256" key="1">
    <source>
        <dbReference type="SAM" id="MobiDB-lite"/>
    </source>
</evidence>
<dbReference type="EMBL" id="CP051139">
    <property type="protein sequence ID" value="QIW95786.1"/>
    <property type="molecule type" value="Genomic_DNA"/>
</dbReference>
<proteinExistence type="predicted"/>
<sequence>MSAEQTFSTADLRGNAQDYKRDATRKHKWALGATQGVGRAEHKPRPQRPAETHYNYTRRIRGAAVANLHHGAKMTRKIDALEGTAVSDASESNSDDGFGMPSPAVEPTPVYSFDAARSPSQGSQILNAALAKAVEKFEERETDKLVKNEYDVLDVDGEVVEAAKGKKGKTKTKAAEPVVGGDVEEDYEFV</sequence>
<name>A0A6H0XM07_9PEZI</name>
<evidence type="ECO:0000313" key="3">
    <source>
        <dbReference type="Proteomes" id="UP000503462"/>
    </source>
</evidence>
<dbReference type="AlphaFoldDB" id="A0A6H0XM07"/>
<gene>
    <name evidence="2" type="ORF">AMS68_001304</name>
</gene>